<keyword evidence="6" id="KW-1185">Reference proteome</keyword>
<dbReference type="Proteomes" id="UP000245639">
    <property type="component" value="Unassembled WGS sequence"/>
</dbReference>
<protein>
    <submittedName>
        <fullName evidence="5">Glycosyltransferase involved in cell wall biosynthesis</fullName>
    </submittedName>
</protein>
<feature type="domain" description="Glycosyltransferase subfamily 4-like N-terminal" evidence="4">
    <location>
        <begin position="22"/>
        <end position="166"/>
    </location>
</feature>
<dbReference type="AlphaFoldDB" id="A0A2U1EW64"/>
<evidence type="ECO:0000256" key="1">
    <source>
        <dbReference type="ARBA" id="ARBA00022676"/>
    </source>
</evidence>
<dbReference type="InterPro" id="IPR001296">
    <property type="entry name" value="Glyco_trans_1"/>
</dbReference>
<evidence type="ECO:0000313" key="5">
    <source>
        <dbReference type="EMBL" id="PVZ03960.1"/>
    </source>
</evidence>
<dbReference type="PANTHER" id="PTHR12526:SF510">
    <property type="entry name" value="D-INOSITOL 3-PHOSPHATE GLYCOSYLTRANSFERASE"/>
    <property type="match status" value="1"/>
</dbReference>
<proteinExistence type="predicted"/>
<evidence type="ECO:0000313" key="6">
    <source>
        <dbReference type="Proteomes" id="UP000245639"/>
    </source>
</evidence>
<organism evidence="5 6">
    <name type="scientific">Actinomycetospora cinnamomea</name>
    <dbReference type="NCBI Taxonomy" id="663609"/>
    <lineage>
        <taxon>Bacteria</taxon>
        <taxon>Bacillati</taxon>
        <taxon>Actinomycetota</taxon>
        <taxon>Actinomycetes</taxon>
        <taxon>Pseudonocardiales</taxon>
        <taxon>Pseudonocardiaceae</taxon>
        <taxon>Actinomycetospora</taxon>
    </lineage>
</organism>
<dbReference type="Pfam" id="PF13579">
    <property type="entry name" value="Glyco_trans_4_4"/>
    <property type="match status" value="1"/>
</dbReference>
<reference evidence="5 6" key="1">
    <citation type="submission" date="2018-04" db="EMBL/GenBank/DDBJ databases">
        <title>Genomic Encyclopedia of Type Strains, Phase IV (KMG-IV): sequencing the most valuable type-strain genomes for metagenomic binning, comparative biology and taxonomic classification.</title>
        <authorList>
            <person name="Goeker M."/>
        </authorList>
    </citation>
    <scope>NUCLEOTIDE SEQUENCE [LARGE SCALE GENOMIC DNA]</scope>
    <source>
        <strain evidence="5 6">DSM 45771</strain>
    </source>
</reference>
<feature type="domain" description="Glycosyl transferase family 1" evidence="3">
    <location>
        <begin position="202"/>
        <end position="321"/>
    </location>
</feature>
<dbReference type="InterPro" id="IPR028098">
    <property type="entry name" value="Glyco_trans_4-like_N"/>
</dbReference>
<keyword evidence="2 5" id="KW-0808">Transferase</keyword>
<dbReference type="SUPFAM" id="SSF53756">
    <property type="entry name" value="UDP-Glycosyltransferase/glycogen phosphorylase"/>
    <property type="match status" value="1"/>
</dbReference>
<accession>A0A2U1EW64</accession>
<dbReference type="EMBL" id="QEKW01000019">
    <property type="protein sequence ID" value="PVZ03960.1"/>
    <property type="molecule type" value="Genomic_DNA"/>
</dbReference>
<dbReference type="PANTHER" id="PTHR12526">
    <property type="entry name" value="GLYCOSYLTRANSFERASE"/>
    <property type="match status" value="1"/>
</dbReference>
<dbReference type="OrthoDB" id="9771846at2"/>
<dbReference type="CDD" id="cd03801">
    <property type="entry name" value="GT4_PimA-like"/>
    <property type="match status" value="1"/>
</dbReference>
<comment type="caution">
    <text evidence="5">The sequence shown here is derived from an EMBL/GenBank/DDBJ whole genome shotgun (WGS) entry which is preliminary data.</text>
</comment>
<name>A0A2U1EW64_9PSEU</name>
<dbReference type="Pfam" id="PF00534">
    <property type="entry name" value="Glycos_transf_1"/>
    <property type="match status" value="1"/>
</dbReference>
<dbReference type="Gene3D" id="3.40.50.2000">
    <property type="entry name" value="Glycogen Phosphorylase B"/>
    <property type="match status" value="2"/>
</dbReference>
<sequence length="376" mass="41727">MKQRLFLRILSYYARQHSFSTGGVNQSRLEWVRSLSEFGIETWLLDAGPGSYRSDLGDSGVSGRSVAHTGASRNTYLPWGLLTFLRSGDLLLLHEGWTASNLLASFAARLRGVPYVVIPHGVYHNQIVQLQRLRRVRAKIEKWILENAMAVHIFFESEKDDVSRIAPGARMIVSATAYEAEPSAVWSGSGGYVGWFGRIDIHHKGLDLLLNALTSLDPSVRPRLRLRGPDHLGDGVRLREMILEMGLTEWVQLEGPFRDVSERDEFIGGARVIVHPARWEAFGRTIVEALSVGAPVAVSSACAIAPTLKAHDAAFIFDTEAELAAVLSLECDISTYARKGREWLARDLTWGRSTSLWLEQLVDISREQARVGPGVA</sequence>
<evidence type="ECO:0000256" key="2">
    <source>
        <dbReference type="ARBA" id="ARBA00022679"/>
    </source>
</evidence>
<evidence type="ECO:0000259" key="3">
    <source>
        <dbReference type="Pfam" id="PF00534"/>
    </source>
</evidence>
<dbReference type="GO" id="GO:0016757">
    <property type="term" value="F:glycosyltransferase activity"/>
    <property type="evidence" value="ECO:0007669"/>
    <property type="project" value="UniProtKB-KW"/>
</dbReference>
<keyword evidence="1" id="KW-0328">Glycosyltransferase</keyword>
<evidence type="ECO:0000259" key="4">
    <source>
        <dbReference type="Pfam" id="PF13579"/>
    </source>
</evidence>
<dbReference type="RefSeq" id="WP_133252053.1">
    <property type="nucleotide sequence ID" value="NZ_QEKW01000019.1"/>
</dbReference>
<gene>
    <name evidence="5" type="ORF">C8D89_11969</name>
</gene>